<keyword evidence="1" id="KW-0812">Transmembrane</keyword>
<feature type="transmembrane region" description="Helical" evidence="1">
    <location>
        <begin position="183"/>
        <end position="204"/>
    </location>
</feature>
<dbReference type="InterPro" id="IPR045339">
    <property type="entry name" value="DUF6534"/>
</dbReference>
<feature type="transmembrane region" description="Helical" evidence="1">
    <location>
        <begin position="142"/>
        <end position="163"/>
    </location>
</feature>
<comment type="caution">
    <text evidence="3">The sequence shown here is derived from an EMBL/GenBank/DDBJ whole genome shotgun (WGS) entry which is preliminary data.</text>
</comment>
<feature type="domain" description="DUF6534" evidence="2">
    <location>
        <begin position="149"/>
        <end position="236"/>
    </location>
</feature>
<evidence type="ECO:0000259" key="2">
    <source>
        <dbReference type="Pfam" id="PF20152"/>
    </source>
</evidence>
<feature type="transmembrane region" description="Helical" evidence="1">
    <location>
        <begin position="106"/>
        <end position="130"/>
    </location>
</feature>
<keyword evidence="1" id="KW-1133">Transmembrane helix</keyword>
<accession>A0AA39NCC6</accession>
<dbReference type="GeneID" id="85349635"/>
<reference evidence="3" key="1">
    <citation type="submission" date="2023-06" db="EMBL/GenBank/DDBJ databases">
        <authorList>
            <consortium name="Lawrence Berkeley National Laboratory"/>
            <person name="Ahrendt S."/>
            <person name="Sahu N."/>
            <person name="Indic B."/>
            <person name="Wong-Bajracharya J."/>
            <person name="Merenyi Z."/>
            <person name="Ke H.-M."/>
            <person name="Monk M."/>
            <person name="Kocsube S."/>
            <person name="Drula E."/>
            <person name="Lipzen A."/>
            <person name="Balint B."/>
            <person name="Henrissat B."/>
            <person name="Andreopoulos B."/>
            <person name="Martin F.M."/>
            <person name="Harder C.B."/>
            <person name="Rigling D."/>
            <person name="Ford K.L."/>
            <person name="Foster G.D."/>
            <person name="Pangilinan J."/>
            <person name="Papanicolaou A."/>
            <person name="Barry K."/>
            <person name="LaButti K."/>
            <person name="Viragh M."/>
            <person name="Koriabine M."/>
            <person name="Yan M."/>
            <person name="Riley R."/>
            <person name="Champramary S."/>
            <person name="Plett K.L."/>
            <person name="Tsai I.J."/>
            <person name="Slot J."/>
            <person name="Sipos G."/>
            <person name="Plett J."/>
            <person name="Nagy L.G."/>
            <person name="Grigoriev I.V."/>
        </authorList>
    </citation>
    <scope>NUCLEOTIDE SEQUENCE</scope>
    <source>
        <strain evidence="3">CCBAS 213</strain>
    </source>
</reference>
<evidence type="ECO:0000256" key="1">
    <source>
        <dbReference type="SAM" id="Phobius"/>
    </source>
</evidence>
<dbReference type="EMBL" id="JAUEPS010000008">
    <property type="protein sequence ID" value="KAK0463010.1"/>
    <property type="molecule type" value="Genomic_DNA"/>
</dbReference>
<feature type="transmembrane region" description="Helical" evidence="1">
    <location>
        <begin position="73"/>
        <end position="94"/>
    </location>
</feature>
<sequence>MCIDLFLQGILTSQFFNYYSWYGRTDGPVFTIPVGILSIMTTLKSIQAFAIVWVQQIQYFNDVTSALQMRFVVWYQIGNPLMVALIAFYVQCYFCYRLWAVSKTWYVAAPIGLLYILSVSSVCVATYYIVHSDPLLAHWLSVHYATVSIGDLLLAVSTAFFLLRTKNSVLPQTVGLINSLVRLTFQTAAPPAICVLLNLIFIYLPNPNVKGVSSTFEQILPKLYGVSMMWTLNSRRNIRPTQITYSYDTSSRDAPWTGCSRSRRRHDDIAMGGILKFSNISGIQVVSHMEACFYSGFVQTAEC</sequence>
<keyword evidence="4" id="KW-1185">Reference proteome</keyword>
<organism evidence="3 4">
    <name type="scientific">Armillaria tabescens</name>
    <name type="common">Ringless honey mushroom</name>
    <name type="synonym">Agaricus tabescens</name>
    <dbReference type="NCBI Taxonomy" id="1929756"/>
    <lineage>
        <taxon>Eukaryota</taxon>
        <taxon>Fungi</taxon>
        <taxon>Dikarya</taxon>
        <taxon>Basidiomycota</taxon>
        <taxon>Agaricomycotina</taxon>
        <taxon>Agaricomycetes</taxon>
        <taxon>Agaricomycetidae</taxon>
        <taxon>Agaricales</taxon>
        <taxon>Marasmiineae</taxon>
        <taxon>Physalacriaceae</taxon>
        <taxon>Desarmillaria</taxon>
    </lineage>
</organism>
<dbReference type="AlphaFoldDB" id="A0AA39NCC6"/>
<evidence type="ECO:0000313" key="3">
    <source>
        <dbReference type="EMBL" id="KAK0463010.1"/>
    </source>
</evidence>
<dbReference type="Proteomes" id="UP001175211">
    <property type="component" value="Unassembled WGS sequence"/>
</dbReference>
<evidence type="ECO:0000313" key="4">
    <source>
        <dbReference type="Proteomes" id="UP001175211"/>
    </source>
</evidence>
<dbReference type="PANTHER" id="PTHR40465:SF1">
    <property type="entry name" value="DUF6534 DOMAIN-CONTAINING PROTEIN"/>
    <property type="match status" value="1"/>
</dbReference>
<dbReference type="RefSeq" id="XP_060334476.1">
    <property type="nucleotide sequence ID" value="XM_060466087.1"/>
</dbReference>
<proteinExistence type="predicted"/>
<feature type="transmembrane region" description="Helical" evidence="1">
    <location>
        <begin position="29"/>
        <end position="53"/>
    </location>
</feature>
<dbReference type="Pfam" id="PF20152">
    <property type="entry name" value="DUF6534"/>
    <property type="match status" value="1"/>
</dbReference>
<name>A0AA39NCC6_ARMTA</name>
<gene>
    <name evidence="3" type="ORF">EV420DRAFT_1149802</name>
</gene>
<dbReference type="PANTHER" id="PTHR40465">
    <property type="entry name" value="CHROMOSOME 1, WHOLE GENOME SHOTGUN SEQUENCE"/>
    <property type="match status" value="1"/>
</dbReference>
<protein>
    <recommendedName>
        <fullName evidence="2">DUF6534 domain-containing protein</fullName>
    </recommendedName>
</protein>
<keyword evidence="1" id="KW-0472">Membrane</keyword>